<dbReference type="AlphaFoldDB" id="A0A5A7QIE1"/>
<protein>
    <submittedName>
        <fullName evidence="2">CCT motif family protein</fullName>
    </submittedName>
</protein>
<gene>
    <name evidence="2" type="ORF">STAS_21781</name>
</gene>
<dbReference type="Proteomes" id="UP000325081">
    <property type="component" value="Unassembled WGS sequence"/>
</dbReference>
<feature type="compositionally biased region" description="Polar residues" evidence="1">
    <location>
        <begin position="1"/>
        <end position="10"/>
    </location>
</feature>
<reference evidence="3" key="1">
    <citation type="journal article" date="2019" name="Curr. Biol.">
        <title>Genome Sequence of Striga asiatica Provides Insight into the Evolution of Plant Parasitism.</title>
        <authorList>
            <person name="Yoshida S."/>
            <person name="Kim S."/>
            <person name="Wafula E.K."/>
            <person name="Tanskanen J."/>
            <person name="Kim Y.M."/>
            <person name="Honaas L."/>
            <person name="Yang Z."/>
            <person name="Spallek T."/>
            <person name="Conn C.E."/>
            <person name="Ichihashi Y."/>
            <person name="Cheong K."/>
            <person name="Cui S."/>
            <person name="Der J.P."/>
            <person name="Gundlach H."/>
            <person name="Jiao Y."/>
            <person name="Hori C."/>
            <person name="Ishida J.K."/>
            <person name="Kasahara H."/>
            <person name="Kiba T."/>
            <person name="Kim M.S."/>
            <person name="Koo N."/>
            <person name="Laohavisit A."/>
            <person name="Lee Y.H."/>
            <person name="Lumba S."/>
            <person name="McCourt P."/>
            <person name="Mortimer J.C."/>
            <person name="Mutuku J.M."/>
            <person name="Nomura T."/>
            <person name="Sasaki-Sekimoto Y."/>
            <person name="Seto Y."/>
            <person name="Wang Y."/>
            <person name="Wakatake T."/>
            <person name="Sakakibara H."/>
            <person name="Demura T."/>
            <person name="Yamaguchi S."/>
            <person name="Yoneyama K."/>
            <person name="Manabe R.I."/>
            <person name="Nelson D.C."/>
            <person name="Schulman A.H."/>
            <person name="Timko M.P."/>
            <person name="dePamphilis C.W."/>
            <person name="Choi D."/>
            <person name="Shirasu K."/>
        </authorList>
    </citation>
    <scope>NUCLEOTIDE SEQUENCE [LARGE SCALE GENOMIC DNA]</scope>
    <source>
        <strain evidence="3">cv. UVA1</strain>
    </source>
</reference>
<feature type="compositionally biased region" description="Basic and acidic residues" evidence="1">
    <location>
        <begin position="20"/>
        <end position="43"/>
    </location>
</feature>
<evidence type="ECO:0000313" key="2">
    <source>
        <dbReference type="EMBL" id="GER44864.1"/>
    </source>
</evidence>
<feature type="region of interest" description="Disordered" evidence="1">
    <location>
        <begin position="1"/>
        <end position="43"/>
    </location>
</feature>
<evidence type="ECO:0000313" key="3">
    <source>
        <dbReference type="Proteomes" id="UP000325081"/>
    </source>
</evidence>
<keyword evidence="3" id="KW-1185">Reference proteome</keyword>
<organism evidence="2 3">
    <name type="scientific">Striga asiatica</name>
    <name type="common">Asiatic witchweed</name>
    <name type="synonym">Buchnera asiatica</name>
    <dbReference type="NCBI Taxonomy" id="4170"/>
    <lineage>
        <taxon>Eukaryota</taxon>
        <taxon>Viridiplantae</taxon>
        <taxon>Streptophyta</taxon>
        <taxon>Embryophyta</taxon>
        <taxon>Tracheophyta</taxon>
        <taxon>Spermatophyta</taxon>
        <taxon>Magnoliopsida</taxon>
        <taxon>eudicotyledons</taxon>
        <taxon>Gunneridae</taxon>
        <taxon>Pentapetalae</taxon>
        <taxon>asterids</taxon>
        <taxon>lamiids</taxon>
        <taxon>Lamiales</taxon>
        <taxon>Orobanchaceae</taxon>
        <taxon>Buchnereae</taxon>
        <taxon>Striga</taxon>
    </lineage>
</organism>
<accession>A0A5A7QIE1</accession>
<name>A0A5A7QIE1_STRAF</name>
<evidence type="ECO:0000256" key="1">
    <source>
        <dbReference type="SAM" id="MobiDB-lite"/>
    </source>
</evidence>
<comment type="caution">
    <text evidence="2">The sequence shown here is derived from an EMBL/GenBank/DDBJ whole genome shotgun (WGS) entry which is preliminary data.</text>
</comment>
<dbReference type="EMBL" id="BKCP01007159">
    <property type="protein sequence ID" value="GER44864.1"/>
    <property type="molecule type" value="Genomic_DNA"/>
</dbReference>
<proteinExistence type="predicted"/>
<sequence length="218" mass="23711">MSSKPTSLRKSFQPAVFFRRSTDQRRPSGLEQRRAPPETRESPHAIVSFFSGKLACSCRSQLPIANLSLSPRDSIFEQQQRPAVMSSSFRPFIRPLVSPPQEATTRANFCEVDFRRVRENPSGDGKLPIGPTENKQMAIRADSWQAHPISGEFQSATARALSAGVACKQAAAKLSIEHPLIAGLHVCEPSSLPIPATVETLPAAVVCLCFASNSPVSE</sequence>